<evidence type="ECO:0000313" key="1">
    <source>
        <dbReference type="EMBL" id="QIW88354.1"/>
    </source>
</evidence>
<sequence>MKIKEKIKEDVEVFEIRNGEGFLHDRKIYIRAVSALWMSEYPEPKIPALNLHTGEIRMFYSTTKVRPSEISVEYTV</sequence>
<proteinExistence type="predicted"/>
<keyword evidence="2" id="KW-1185">Reference proteome</keyword>
<organism evidence="1 2">
    <name type="scientific">Klebsiella phage KpS8</name>
    <dbReference type="NCBI Taxonomy" id="2847815"/>
    <lineage>
        <taxon>Viruses</taxon>
        <taxon>Duplodnaviria</taxon>
        <taxon>Heunggongvirae</taxon>
        <taxon>Uroviricota</taxon>
        <taxon>Caudoviricetes</taxon>
        <taxon>Vequintavirinae</taxon>
        <taxon>Mydovirus</taxon>
        <taxon>Mydovirus KpS8</taxon>
    </lineage>
</organism>
<evidence type="ECO:0000313" key="2">
    <source>
        <dbReference type="Proteomes" id="UP000502319"/>
    </source>
</evidence>
<dbReference type="Proteomes" id="UP000502319">
    <property type="component" value="Segment"/>
</dbReference>
<name>A0A6H0X4D9_9CAUD</name>
<reference evidence="1 2" key="1">
    <citation type="submission" date="2020-03" db="EMBL/GenBank/DDBJ databases">
        <title>Complete genome sequence of Klebsiella pneumoniae phage KpS8.</title>
        <authorList>
            <person name="Denisenko E."/>
            <person name="Kislichkina A."/>
            <person name="Verevkin V."/>
            <person name="Krasilnikova V."/>
            <person name="Volozhantsev N."/>
        </authorList>
    </citation>
    <scope>NUCLEOTIDE SEQUENCE [LARGE SCALE GENOMIC DNA]</scope>
</reference>
<dbReference type="EMBL" id="MT178275">
    <property type="protein sequence ID" value="QIW88354.1"/>
    <property type="molecule type" value="Genomic_DNA"/>
</dbReference>
<gene>
    <name evidence="1" type="ORF">kps8_182</name>
</gene>
<protein>
    <submittedName>
        <fullName evidence="1">Uncharacterized protein</fullName>
    </submittedName>
</protein>
<accession>A0A6H0X4D9</accession>